<dbReference type="KEGG" id="als:DJ013_12190"/>
<accession>A0A2Z4GCI8</accession>
<dbReference type="SUPFAM" id="SSF49464">
    <property type="entry name" value="Carboxypeptidase regulatory domain-like"/>
    <property type="match status" value="1"/>
</dbReference>
<proteinExistence type="predicted"/>
<dbReference type="EMBL" id="CP029480">
    <property type="protein sequence ID" value="AWV98891.1"/>
    <property type="molecule type" value="Genomic_DNA"/>
</dbReference>
<reference evidence="1 2" key="1">
    <citation type="submission" date="2018-05" db="EMBL/GenBank/DDBJ databases">
        <title>Complete genome sequence of Arcticibacterium luteifluviistationis SM1504T, a cytophagaceae bacterium isolated from Arctic surface seawater.</title>
        <authorList>
            <person name="Li Y."/>
            <person name="Qin Q.-L."/>
        </authorList>
    </citation>
    <scope>NUCLEOTIDE SEQUENCE [LARGE SCALE GENOMIC DNA]</scope>
    <source>
        <strain evidence="1 2">SM1504</strain>
    </source>
</reference>
<dbReference type="Proteomes" id="UP000249873">
    <property type="component" value="Chromosome"/>
</dbReference>
<evidence type="ECO:0000313" key="2">
    <source>
        <dbReference type="Proteomes" id="UP000249873"/>
    </source>
</evidence>
<dbReference type="InterPro" id="IPR008969">
    <property type="entry name" value="CarboxyPept-like_regulatory"/>
</dbReference>
<dbReference type="OrthoDB" id="1413766at2"/>
<evidence type="ECO:0000313" key="1">
    <source>
        <dbReference type="EMBL" id="AWV98891.1"/>
    </source>
</evidence>
<organism evidence="1 2">
    <name type="scientific">Arcticibacterium luteifluviistationis</name>
    <dbReference type="NCBI Taxonomy" id="1784714"/>
    <lineage>
        <taxon>Bacteria</taxon>
        <taxon>Pseudomonadati</taxon>
        <taxon>Bacteroidota</taxon>
        <taxon>Cytophagia</taxon>
        <taxon>Cytophagales</taxon>
        <taxon>Leadbetterellaceae</taxon>
        <taxon>Arcticibacterium</taxon>
    </lineage>
</organism>
<evidence type="ECO:0008006" key="3">
    <source>
        <dbReference type="Google" id="ProtNLM"/>
    </source>
</evidence>
<keyword evidence="2" id="KW-1185">Reference proteome</keyword>
<dbReference type="AlphaFoldDB" id="A0A2Z4GCI8"/>
<sequence>MPYVLWAQGVATVMGVVEDKATAELLPSVVIDMQYGGYASTSNIEGKFAFKFPNLVLDSSFVSFSAIGYKTRILPAKELMKLSEYTVYLEKADSIKSTLGIAEAKVLVQAAVDSIKKNNIHTNFFQNGFYQEVATIEGIGVVKVKEAVLRVERFPDEEIEYDKIRVTKSRHLDWKGQSSKIEAWQFLNGPPIASRTIETELPEFLNKRSLGSYKFRVDSLQTSFNGIEILSVSFEPKSSRLRGGRTGKIWIEPYSKAIVRLEYELSQRALFDVIGSGNGTVKLKGESLKFTSQYRLSGKKWVLHENVITVNLEYKEKLDKEFSVNTRWDLKFLATETRELAARMIQDAEIPSTTESFRSTVGLGNDYWDSYNFIRPTFEMLALPSNYTKR</sequence>
<name>A0A2Z4GCI8_9BACT</name>
<protein>
    <recommendedName>
        <fullName evidence="3">Carboxypeptidase-like regulatory domain-containing protein</fullName>
    </recommendedName>
</protein>
<gene>
    <name evidence="1" type="ORF">DJ013_12190</name>
</gene>